<dbReference type="InterPro" id="IPR016621">
    <property type="entry name" value="UCP014543"/>
</dbReference>
<organism evidence="2">
    <name type="scientific">Salix viminalis</name>
    <name type="common">Common osier</name>
    <name type="synonym">Basket willow</name>
    <dbReference type="NCBI Taxonomy" id="40686"/>
    <lineage>
        <taxon>Eukaryota</taxon>
        <taxon>Viridiplantae</taxon>
        <taxon>Streptophyta</taxon>
        <taxon>Embryophyta</taxon>
        <taxon>Tracheophyta</taxon>
        <taxon>Spermatophyta</taxon>
        <taxon>Magnoliopsida</taxon>
        <taxon>eudicotyledons</taxon>
        <taxon>Gunneridae</taxon>
        <taxon>Pentapetalae</taxon>
        <taxon>rosids</taxon>
        <taxon>fabids</taxon>
        <taxon>Malpighiales</taxon>
        <taxon>Salicaceae</taxon>
        <taxon>Saliceae</taxon>
        <taxon>Salix</taxon>
    </lineage>
</organism>
<sequence length="491" mass="54225">MASALAFSTNHFLNSRALLPPSVSSNSLVISKISTISYLSTKDAAHHMKLKHPSRASAEGIPSELMDEDSKFVPLNEEDSAYGPPALLLLGFEVEEAVRIRELLKELDGEFLQVIFCTEDMIPQSLWEAMNTSQTNLETVKIAKSLPRICFLSGLSGEEMMMFIDAFPETGLEPAVFAALVPNSADKPLEELIEEIMGDHEMLTIKFSLIVIHGGKQLLASVICDKSSNELPLAFDKMHGVSMVDGFVEITESLAEMIKYVVNEPSVGLFYIQQHTQNAVPNVIGLKNIVVEKTHETNFHTEDLEDSITMVKSMKECGFPVADEMIRDIRTSLAIMSARQPRRGLINSPVSGFQMGRTSSWGPGTWGRNGDDAEKDGKKTSSYFSTVFKSAKEKASNLKWPPLDSKESTTNQAEKPLSYSNPSRLEVDVLTMSSPTAGEQQLDKEEDQVGVNSPPHNILLVTEKYDDFKADKEAKLEEWLGGTADNLDKVQ</sequence>
<dbReference type="Pfam" id="PF12646">
    <property type="entry name" value="DUF3783"/>
    <property type="match status" value="1"/>
</dbReference>
<reference evidence="2" key="1">
    <citation type="submission" date="2019-03" db="EMBL/GenBank/DDBJ databases">
        <authorList>
            <person name="Mank J."/>
            <person name="Almeida P."/>
        </authorList>
    </citation>
    <scope>NUCLEOTIDE SEQUENCE</scope>
    <source>
        <strain evidence="2">78183</strain>
    </source>
</reference>
<accession>A0A6N2LQU2</accession>
<evidence type="ECO:0000256" key="1">
    <source>
        <dbReference type="SAM" id="MobiDB-lite"/>
    </source>
</evidence>
<dbReference type="EMBL" id="CAADRP010001596">
    <property type="protein sequence ID" value="VFU43268.1"/>
    <property type="molecule type" value="Genomic_DNA"/>
</dbReference>
<feature type="compositionally biased region" description="Basic and acidic residues" evidence="1">
    <location>
        <begin position="369"/>
        <end position="378"/>
    </location>
</feature>
<feature type="region of interest" description="Disordered" evidence="1">
    <location>
        <begin position="396"/>
        <end position="455"/>
    </location>
</feature>
<evidence type="ECO:0000313" key="2">
    <source>
        <dbReference type="EMBL" id="VFU43268.1"/>
    </source>
</evidence>
<protein>
    <submittedName>
        <fullName evidence="2">Uncharacterized protein</fullName>
    </submittedName>
</protein>
<dbReference type="InterPro" id="IPR019320">
    <property type="entry name" value="BORCS8"/>
</dbReference>
<dbReference type="PANTHER" id="PTHR35732:SF1">
    <property type="entry name" value="OS10G0545100 PROTEIN"/>
    <property type="match status" value="1"/>
</dbReference>
<name>A0A6N2LQU2_SALVM</name>
<feature type="compositionally biased region" description="Polar residues" evidence="1">
    <location>
        <begin position="408"/>
        <end position="423"/>
    </location>
</feature>
<gene>
    <name evidence="2" type="ORF">SVIM_LOCUS263709</name>
</gene>
<dbReference type="PANTHER" id="PTHR35732">
    <property type="entry name" value="OS10G0545100 PROTEIN"/>
    <property type="match status" value="1"/>
</dbReference>
<dbReference type="Pfam" id="PF10167">
    <property type="entry name" value="BORCS8"/>
    <property type="match status" value="1"/>
</dbReference>
<dbReference type="AlphaFoldDB" id="A0A6N2LQU2"/>
<feature type="compositionally biased region" description="Polar residues" evidence="1">
    <location>
        <begin position="348"/>
        <end position="362"/>
    </location>
</feature>
<feature type="region of interest" description="Disordered" evidence="1">
    <location>
        <begin position="346"/>
        <end position="378"/>
    </location>
</feature>
<proteinExistence type="predicted"/>